<sequence>MDLLALEAKNIKAPEPEKKTAPRPKPKPPKKAKRIVYFEVEIVDLKTKEKLLLLDKVEPTATILEIKALFHKSCKKLQEIKKKKSLACLKFMLLSILADPKWYPARQSLRLDPKAKCLRDEDILQTLPVGTTASFYFSDLGPQVTRGTVFLTECVGPLIIYLMFYFRLPFIYAPKYDFSSSKHWVVHLACMCHSFHYIKRILETLFVHRISHGTMPLRNILKNCGYYWCSAAWMAYYINHPLYTTPYALLWMSLFSQISQVGNFSIHVVLRNLKIPGSKAKKIPYPTKNPFTWMFWLVSCPNYTYELGSWIGFTVMTQCVPVAFFTLVAFIQMTVWAKGKHRSYLKEFRDYPSLRSSILPFIL</sequence>
<evidence type="ECO:0000256" key="5">
    <source>
        <dbReference type="ARBA" id="ARBA00022824"/>
    </source>
</evidence>
<dbReference type="PANTHER" id="PTHR10556:SF31">
    <property type="entry name" value="VERY-LONG-CHAIN ENOYL-COA REDUCTASE"/>
    <property type="match status" value="1"/>
</dbReference>
<evidence type="ECO:0000256" key="1">
    <source>
        <dbReference type="ARBA" id="ARBA00004141"/>
    </source>
</evidence>
<dbReference type="InterPro" id="IPR001104">
    <property type="entry name" value="3-oxo-5_a-steroid_4-DH_C"/>
</dbReference>
<dbReference type="AlphaFoldDB" id="A0A7N8YIQ0"/>
<dbReference type="Pfam" id="PF21696">
    <property type="entry name" value="TECR_N"/>
    <property type="match status" value="2"/>
</dbReference>
<evidence type="ECO:0000256" key="9">
    <source>
        <dbReference type="SAM" id="MobiDB-lite"/>
    </source>
</evidence>
<feature type="region of interest" description="Disordered" evidence="9">
    <location>
        <begin position="1"/>
        <end position="30"/>
    </location>
</feature>
<evidence type="ECO:0000256" key="3">
    <source>
        <dbReference type="ARBA" id="ARBA00007742"/>
    </source>
</evidence>
<name>A0A7N8YIQ0_9TELE</name>
<keyword evidence="6 10" id="KW-1133">Transmembrane helix</keyword>
<evidence type="ECO:0000256" key="6">
    <source>
        <dbReference type="ARBA" id="ARBA00022989"/>
    </source>
</evidence>
<organism evidence="13 14">
    <name type="scientific">Mastacembelus armatus</name>
    <name type="common">zig-zag eel</name>
    <dbReference type="NCBI Taxonomy" id="205130"/>
    <lineage>
        <taxon>Eukaryota</taxon>
        <taxon>Metazoa</taxon>
        <taxon>Chordata</taxon>
        <taxon>Craniata</taxon>
        <taxon>Vertebrata</taxon>
        <taxon>Euteleostomi</taxon>
        <taxon>Actinopterygii</taxon>
        <taxon>Neopterygii</taxon>
        <taxon>Teleostei</taxon>
        <taxon>Neoteleostei</taxon>
        <taxon>Acanthomorphata</taxon>
        <taxon>Anabantaria</taxon>
        <taxon>Synbranchiformes</taxon>
        <taxon>Mastacembelidae</taxon>
        <taxon>Mastacembelus</taxon>
    </lineage>
</organism>
<reference evidence="13" key="1">
    <citation type="submission" date="2025-08" db="UniProtKB">
        <authorList>
            <consortium name="Ensembl"/>
        </authorList>
    </citation>
    <scope>IDENTIFICATION</scope>
</reference>
<protein>
    <submittedName>
        <fullName evidence="13">Trans-2,3-enoyl-CoA reductase a</fullName>
    </submittedName>
</protein>
<evidence type="ECO:0000313" key="13">
    <source>
        <dbReference type="Ensembl" id="ENSMAMP00000065497.1"/>
    </source>
</evidence>
<comment type="subcellular location">
    <subcellularLocation>
        <location evidence="2">Endoplasmic reticulum</location>
    </subcellularLocation>
    <subcellularLocation>
        <location evidence="1">Membrane</location>
        <topology evidence="1">Multi-pass membrane protein</topology>
    </subcellularLocation>
</comment>
<dbReference type="GO" id="GO:0016627">
    <property type="term" value="F:oxidoreductase activity, acting on the CH-CH group of donors"/>
    <property type="evidence" value="ECO:0007669"/>
    <property type="project" value="InterPro"/>
</dbReference>
<keyword evidence="8 10" id="KW-0472">Membrane</keyword>
<keyword evidence="7" id="KW-0560">Oxidoreductase</keyword>
<dbReference type="Pfam" id="PF02544">
    <property type="entry name" value="Steroid_dh"/>
    <property type="match status" value="1"/>
</dbReference>
<feature type="compositionally biased region" description="Basic and acidic residues" evidence="9">
    <location>
        <begin position="9"/>
        <end position="20"/>
    </location>
</feature>
<evidence type="ECO:0000256" key="8">
    <source>
        <dbReference type="ARBA" id="ARBA00023136"/>
    </source>
</evidence>
<dbReference type="GO" id="GO:0042761">
    <property type="term" value="P:very long-chain fatty acid biosynthetic process"/>
    <property type="evidence" value="ECO:0007669"/>
    <property type="project" value="TreeGrafter"/>
</dbReference>
<evidence type="ECO:0000256" key="10">
    <source>
        <dbReference type="SAM" id="Phobius"/>
    </source>
</evidence>
<proteinExistence type="inferred from homology"/>
<keyword evidence="4 10" id="KW-0812">Transmembrane</keyword>
<feature type="transmembrane region" description="Helical" evidence="10">
    <location>
        <begin position="311"/>
        <end position="336"/>
    </location>
</feature>
<evidence type="ECO:0000313" key="14">
    <source>
        <dbReference type="Proteomes" id="UP000261640"/>
    </source>
</evidence>
<dbReference type="InterPro" id="IPR039357">
    <property type="entry name" value="SRD5A/TECR"/>
</dbReference>
<dbReference type="PANTHER" id="PTHR10556">
    <property type="entry name" value="3-OXO-5-ALPHA-STEROID 4-DEHYDROGENASE"/>
    <property type="match status" value="1"/>
</dbReference>
<feature type="transmembrane region" description="Helical" evidence="10">
    <location>
        <begin position="147"/>
        <end position="166"/>
    </location>
</feature>
<feature type="compositionally biased region" description="Basic residues" evidence="9">
    <location>
        <begin position="21"/>
        <end position="30"/>
    </location>
</feature>
<dbReference type="GeneTree" id="ENSGT00950000182886"/>
<dbReference type="Ensembl" id="ENSMAMT00000054418.1">
    <property type="protein sequence ID" value="ENSMAMP00000065497.1"/>
    <property type="gene ID" value="ENSMAMG00000020631.2"/>
</dbReference>
<dbReference type="InParanoid" id="A0A7N8YIQ0"/>
<dbReference type="GO" id="GO:0016020">
    <property type="term" value="C:membrane"/>
    <property type="evidence" value="ECO:0007669"/>
    <property type="project" value="UniProtKB-SubCell"/>
</dbReference>
<evidence type="ECO:0000259" key="12">
    <source>
        <dbReference type="Pfam" id="PF21696"/>
    </source>
</evidence>
<evidence type="ECO:0000259" key="11">
    <source>
        <dbReference type="Pfam" id="PF02544"/>
    </source>
</evidence>
<keyword evidence="14" id="KW-1185">Reference proteome</keyword>
<dbReference type="GO" id="GO:0005783">
    <property type="term" value="C:endoplasmic reticulum"/>
    <property type="evidence" value="ECO:0007669"/>
    <property type="project" value="UniProtKB-SubCell"/>
</dbReference>
<dbReference type="Gene3D" id="3.10.20.90">
    <property type="entry name" value="Phosphatidylinositol 3-kinase Catalytic Subunit, Chain A, domain 1"/>
    <property type="match status" value="1"/>
</dbReference>
<evidence type="ECO:0000256" key="4">
    <source>
        <dbReference type="ARBA" id="ARBA00022692"/>
    </source>
</evidence>
<feature type="domain" description="3-oxo-5-alpha-steroid 4-dehydrogenase C-terminal" evidence="11">
    <location>
        <begin position="214"/>
        <end position="363"/>
    </location>
</feature>
<evidence type="ECO:0000256" key="2">
    <source>
        <dbReference type="ARBA" id="ARBA00004240"/>
    </source>
</evidence>
<comment type="similarity">
    <text evidence="3">Belongs to the steroid 5-alpha reductase family.</text>
</comment>
<reference evidence="13" key="2">
    <citation type="submission" date="2025-09" db="UniProtKB">
        <authorList>
            <consortium name="Ensembl"/>
        </authorList>
    </citation>
    <scope>IDENTIFICATION</scope>
</reference>
<feature type="domain" description="TECR-like N-terminal" evidence="12">
    <location>
        <begin position="98"/>
        <end position="139"/>
    </location>
</feature>
<accession>A0A7N8YIQ0</accession>
<dbReference type="PROSITE" id="PS50244">
    <property type="entry name" value="S5A_REDUCTASE"/>
    <property type="match status" value="1"/>
</dbReference>
<dbReference type="Proteomes" id="UP000261640">
    <property type="component" value="Unplaced"/>
</dbReference>
<keyword evidence="5" id="KW-0256">Endoplasmic reticulum</keyword>
<dbReference type="InterPro" id="IPR049127">
    <property type="entry name" value="TECR-like_N"/>
</dbReference>
<feature type="domain" description="TECR-like N-terminal" evidence="12">
    <location>
        <begin position="38"/>
        <end position="76"/>
    </location>
</feature>
<dbReference type="FunCoup" id="A0A7N8YIQ0">
    <property type="interactions" value="1440"/>
</dbReference>
<evidence type="ECO:0000256" key="7">
    <source>
        <dbReference type="ARBA" id="ARBA00023002"/>
    </source>
</evidence>